<organism evidence="2 3">
    <name type="scientific">Nitrospira defluvii</name>
    <dbReference type="NCBI Taxonomy" id="330214"/>
    <lineage>
        <taxon>Bacteria</taxon>
        <taxon>Pseudomonadati</taxon>
        <taxon>Nitrospirota</taxon>
        <taxon>Nitrospiria</taxon>
        <taxon>Nitrospirales</taxon>
        <taxon>Nitrospiraceae</taxon>
        <taxon>Nitrospira</taxon>
    </lineage>
</organism>
<gene>
    <name evidence="2" type="ORF">NSPZN2_50213</name>
</gene>
<evidence type="ECO:0000313" key="2">
    <source>
        <dbReference type="EMBL" id="CAE6788129.1"/>
    </source>
</evidence>
<dbReference type="EMBL" id="CAJNBJ010000018">
    <property type="protein sequence ID" value="CAE6788129.1"/>
    <property type="molecule type" value="Genomic_DNA"/>
</dbReference>
<accession>A0ABM8S481</accession>
<keyword evidence="1" id="KW-0472">Membrane</keyword>
<proteinExistence type="predicted"/>
<dbReference type="RefSeq" id="WP_213043792.1">
    <property type="nucleotide sequence ID" value="NZ_CAJNBJ010000018.1"/>
</dbReference>
<evidence type="ECO:0000313" key="3">
    <source>
        <dbReference type="Proteomes" id="UP000675880"/>
    </source>
</evidence>
<keyword evidence="1" id="KW-0812">Transmembrane</keyword>
<keyword evidence="1" id="KW-1133">Transmembrane helix</keyword>
<reference evidence="2 3" key="1">
    <citation type="submission" date="2021-02" db="EMBL/GenBank/DDBJ databases">
        <authorList>
            <person name="Han P."/>
        </authorList>
    </citation>
    <scope>NUCLEOTIDE SEQUENCE [LARGE SCALE GENOMIC DNA]</scope>
    <source>
        <strain evidence="2">Candidatus Nitrospira sp. ZN2</strain>
    </source>
</reference>
<comment type="caution">
    <text evidence="2">The sequence shown here is derived from an EMBL/GenBank/DDBJ whole genome shotgun (WGS) entry which is preliminary data.</text>
</comment>
<dbReference type="Proteomes" id="UP000675880">
    <property type="component" value="Unassembled WGS sequence"/>
</dbReference>
<keyword evidence="3" id="KW-1185">Reference proteome</keyword>
<name>A0ABM8S481_9BACT</name>
<feature type="transmembrane region" description="Helical" evidence="1">
    <location>
        <begin position="65"/>
        <end position="84"/>
    </location>
</feature>
<evidence type="ECO:0000256" key="1">
    <source>
        <dbReference type="SAM" id="Phobius"/>
    </source>
</evidence>
<protein>
    <submittedName>
        <fullName evidence="2">Uncharacterized protein</fullName>
    </submittedName>
</protein>
<sequence>MFRPARLFSSKNRRAPLQWTPRRPNGQPVDEQIRALQCAWGDALSLPLCLALLALYEWWRWLFSMTPNPLLLTFAASIAIHATWRRRKLYRSELKQLRLASPAQPIANQVRELLHVVGLRAAQELRVQLAPAAMAASLRRLLSPANGLAKRLATVFMNTPG</sequence>